<dbReference type="Proteomes" id="UP000287033">
    <property type="component" value="Unassembled WGS sequence"/>
</dbReference>
<evidence type="ECO:0000256" key="1">
    <source>
        <dbReference type="SAM" id="MobiDB-lite"/>
    </source>
</evidence>
<feature type="compositionally biased region" description="Basic and acidic residues" evidence="1">
    <location>
        <begin position="94"/>
        <end position="106"/>
    </location>
</feature>
<feature type="compositionally biased region" description="Basic and acidic residues" evidence="1">
    <location>
        <begin position="18"/>
        <end position="33"/>
    </location>
</feature>
<accession>A0A401T5N7</accession>
<dbReference type="AlphaFoldDB" id="A0A401T5N7"/>
<reference evidence="2 3" key="1">
    <citation type="journal article" date="2018" name="Nat. Ecol. Evol.">
        <title>Shark genomes provide insights into elasmobranch evolution and the origin of vertebrates.</title>
        <authorList>
            <person name="Hara Y"/>
            <person name="Yamaguchi K"/>
            <person name="Onimaru K"/>
            <person name="Kadota M"/>
            <person name="Koyanagi M"/>
            <person name="Keeley SD"/>
            <person name="Tatsumi K"/>
            <person name="Tanaka K"/>
            <person name="Motone F"/>
            <person name="Kageyama Y"/>
            <person name="Nozu R"/>
            <person name="Adachi N"/>
            <person name="Nishimura O"/>
            <person name="Nakagawa R"/>
            <person name="Tanegashima C"/>
            <person name="Kiyatake I"/>
            <person name="Matsumoto R"/>
            <person name="Murakumo K"/>
            <person name="Nishida K"/>
            <person name="Terakita A"/>
            <person name="Kuratani S"/>
            <person name="Sato K"/>
            <person name="Hyodo S Kuraku.S."/>
        </authorList>
    </citation>
    <scope>NUCLEOTIDE SEQUENCE [LARGE SCALE GENOMIC DNA]</scope>
</reference>
<evidence type="ECO:0000313" key="2">
    <source>
        <dbReference type="EMBL" id="GCC37945.1"/>
    </source>
</evidence>
<protein>
    <submittedName>
        <fullName evidence="2">Uncharacterized protein</fullName>
    </submittedName>
</protein>
<sequence length="183" mass="20667">MKGKRKKDQRGPLLGVAEWRDAGGRQGDRRSSQERNFSAMERPAGANPRGLLFIIFNGSQSLTAAFSQDGSSQRGKSRKRLRLIEIPPEPQLGTRDREREREREGASSRLYKVGASLRHGLDPAAKDAALGNCSQFWEQVERGALARDRPLKELKPKHNLDGLFWSLFKSLEFDLRHKSSRGE</sequence>
<name>A0A401T5N7_CHIPU</name>
<keyword evidence="3" id="KW-1185">Reference proteome</keyword>
<feature type="region of interest" description="Disordered" evidence="1">
    <location>
        <begin position="65"/>
        <end position="107"/>
    </location>
</feature>
<organism evidence="2 3">
    <name type="scientific">Chiloscyllium punctatum</name>
    <name type="common">Brownbanded bambooshark</name>
    <name type="synonym">Hemiscyllium punctatum</name>
    <dbReference type="NCBI Taxonomy" id="137246"/>
    <lineage>
        <taxon>Eukaryota</taxon>
        <taxon>Metazoa</taxon>
        <taxon>Chordata</taxon>
        <taxon>Craniata</taxon>
        <taxon>Vertebrata</taxon>
        <taxon>Chondrichthyes</taxon>
        <taxon>Elasmobranchii</taxon>
        <taxon>Galeomorphii</taxon>
        <taxon>Galeoidea</taxon>
        <taxon>Orectolobiformes</taxon>
        <taxon>Hemiscylliidae</taxon>
        <taxon>Chiloscyllium</taxon>
    </lineage>
</organism>
<evidence type="ECO:0000313" key="3">
    <source>
        <dbReference type="Proteomes" id="UP000287033"/>
    </source>
</evidence>
<proteinExistence type="predicted"/>
<comment type="caution">
    <text evidence="2">The sequence shown here is derived from an EMBL/GenBank/DDBJ whole genome shotgun (WGS) entry which is preliminary data.</text>
</comment>
<dbReference type="EMBL" id="BEZZ01001082">
    <property type="protein sequence ID" value="GCC37945.1"/>
    <property type="molecule type" value="Genomic_DNA"/>
</dbReference>
<feature type="region of interest" description="Disordered" evidence="1">
    <location>
        <begin position="1"/>
        <end position="44"/>
    </location>
</feature>
<feature type="compositionally biased region" description="Polar residues" evidence="1">
    <location>
        <begin position="65"/>
        <end position="74"/>
    </location>
</feature>
<gene>
    <name evidence="2" type="ORF">chiPu_0016455</name>
</gene>